<keyword evidence="3" id="KW-1185">Reference proteome</keyword>
<dbReference type="InterPro" id="IPR000073">
    <property type="entry name" value="AB_hydrolase_1"/>
</dbReference>
<keyword evidence="2" id="KW-0456">Lyase</keyword>
<dbReference type="Gene3D" id="3.40.50.1820">
    <property type="entry name" value="alpha/beta hydrolase"/>
    <property type="match status" value="1"/>
</dbReference>
<dbReference type="EMBL" id="PDCK01000040">
    <property type="protein sequence ID" value="PRQ47817.1"/>
    <property type="molecule type" value="Genomic_DNA"/>
</dbReference>
<dbReference type="OMA" id="REKIFIH"/>
<evidence type="ECO:0000313" key="2">
    <source>
        <dbReference type="EMBL" id="PRQ47817.1"/>
    </source>
</evidence>
<dbReference type="InterPro" id="IPR029058">
    <property type="entry name" value="AB_hydrolase_fold"/>
</dbReference>
<dbReference type="Proteomes" id="UP000238479">
    <property type="component" value="Chromosome 2"/>
</dbReference>
<evidence type="ECO:0000313" key="3">
    <source>
        <dbReference type="Proteomes" id="UP000238479"/>
    </source>
</evidence>
<reference evidence="2 3" key="1">
    <citation type="journal article" date="2018" name="Nat. Genet.">
        <title>The Rosa genome provides new insights in the design of modern roses.</title>
        <authorList>
            <person name="Bendahmane M."/>
        </authorList>
    </citation>
    <scope>NUCLEOTIDE SEQUENCE [LARGE SCALE GENOMIC DNA]</scope>
    <source>
        <strain evidence="3">cv. Old Blush</strain>
    </source>
</reference>
<dbReference type="Gramene" id="PRQ47817">
    <property type="protein sequence ID" value="PRQ47817"/>
    <property type="gene ID" value="RchiOBHm_Chr2g0103831"/>
</dbReference>
<dbReference type="GO" id="GO:0080030">
    <property type="term" value="F:methyl indole-3-acetate esterase activity"/>
    <property type="evidence" value="ECO:0007669"/>
    <property type="project" value="TreeGrafter"/>
</dbReference>
<dbReference type="GO" id="GO:0080032">
    <property type="term" value="F:methyl jasmonate esterase activity"/>
    <property type="evidence" value="ECO:0007669"/>
    <property type="project" value="TreeGrafter"/>
</dbReference>
<dbReference type="Pfam" id="PF12697">
    <property type="entry name" value="Abhydrolase_6"/>
    <property type="match status" value="1"/>
</dbReference>
<dbReference type="PANTHER" id="PTHR10992">
    <property type="entry name" value="METHYLESTERASE FAMILY MEMBER"/>
    <property type="match status" value="1"/>
</dbReference>
<sequence length="89" mass="9844">MKMEHTKHFILVHSSGHGAWCWYKLATLLNSTGHNVTTLDLPASGINQTQQQQLHSFSDYAEPLFEFLGSLQPKEKGILVGHSMGGPVI</sequence>
<proteinExistence type="predicted"/>
<feature type="domain" description="AB hydrolase-1" evidence="1">
    <location>
        <begin position="10"/>
        <end position="88"/>
    </location>
</feature>
<organism evidence="2 3">
    <name type="scientific">Rosa chinensis</name>
    <name type="common">China rose</name>
    <dbReference type="NCBI Taxonomy" id="74649"/>
    <lineage>
        <taxon>Eukaryota</taxon>
        <taxon>Viridiplantae</taxon>
        <taxon>Streptophyta</taxon>
        <taxon>Embryophyta</taxon>
        <taxon>Tracheophyta</taxon>
        <taxon>Spermatophyta</taxon>
        <taxon>Magnoliopsida</taxon>
        <taxon>eudicotyledons</taxon>
        <taxon>Gunneridae</taxon>
        <taxon>Pentapetalae</taxon>
        <taxon>rosids</taxon>
        <taxon>fabids</taxon>
        <taxon>Rosales</taxon>
        <taxon>Rosaceae</taxon>
        <taxon>Rosoideae</taxon>
        <taxon>Rosoideae incertae sedis</taxon>
        <taxon>Rosa</taxon>
    </lineage>
</organism>
<dbReference type="SUPFAM" id="SSF53474">
    <property type="entry name" value="alpha/beta-Hydrolases"/>
    <property type="match status" value="1"/>
</dbReference>
<dbReference type="GO" id="GO:0080031">
    <property type="term" value="F:methyl salicylate esterase activity"/>
    <property type="evidence" value="ECO:0007669"/>
    <property type="project" value="TreeGrafter"/>
</dbReference>
<dbReference type="InterPro" id="IPR045889">
    <property type="entry name" value="MES/HNL"/>
</dbReference>
<dbReference type="GO" id="GO:0050410">
    <property type="term" value="F:3-oxolaurate decarboxylase activity"/>
    <property type="evidence" value="ECO:0007669"/>
    <property type="project" value="UniProtKB-EC"/>
</dbReference>
<dbReference type="STRING" id="74649.A0A2P6RN06"/>
<dbReference type="GO" id="GO:0009694">
    <property type="term" value="P:jasmonic acid metabolic process"/>
    <property type="evidence" value="ECO:0007669"/>
    <property type="project" value="TreeGrafter"/>
</dbReference>
<comment type="caution">
    <text evidence="2">The sequence shown here is derived from an EMBL/GenBank/DDBJ whole genome shotgun (WGS) entry which is preliminary data.</text>
</comment>
<dbReference type="EC" id="4.1.1.56" evidence="2"/>
<dbReference type="GO" id="GO:0009696">
    <property type="term" value="P:salicylic acid metabolic process"/>
    <property type="evidence" value="ECO:0007669"/>
    <property type="project" value="TreeGrafter"/>
</dbReference>
<protein>
    <submittedName>
        <fullName evidence="2">Putative 3-oxolaurate decarboxylase</fullName>
        <ecNumber evidence="2">4.1.1.56</ecNumber>
    </submittedName>
</protein>
<evidence type="ECO:0000259" key="1">
    <source>
        <dbReference type="Pfam" id="PF12697"/>
    </source>
</evidence>
<name>A0A2P6RN06_ROSCH</name>
<dbReference type="AlphaFoldDB" id="A0A2P6RN06"/>
<gene>
    <name evidence="2" type="ORF">RchiOBHm_Chr2g0103831</name>
</gene>
<accession>A0A2P6RN06</accession>
<dbReference type="PANTHER" id="PTHR10992:SF1066">
    <property type="entry name" value="METHYL JASMONATE ESTERASE 1"/>
    <property type="match status" value="1"/>
</dbReference>